<feature type="compositionally biased region" description="Basic and acidic residues" evidence="1">
    <location>
        <begin position="43"/>
        <end position="69"/>
    </location>
</feature>
<proteinExistence type="predicted"/>
<dbReference type="EMBL" id="JADVKH010000021">
    <property type="protein sequence ID" value="MBJ9687815.1"/>
    <property type="molecule type" value="Genomic_DNA"/>
</dbReference>
<organism evidence="3 4">
    <name type="scientific">Burkholderia vietnamiensis</name>
    <dbReference type="NCBI Taxonomy" id="60552"/>
    <lineage>
        <taxon>Bacteria</taxon>
        <taxon>Pseudomonadati</taxon>
        <taxon>Pseudomonadota</taxon>
        <taxon>Betaproteobacteria</taxon>
        <taxon>Burkholderiales</taxon>
        <taxon>Burkholderiaceae</taxon>
        <taxon>Burkholderia</taxon>
        <taxon>Burkholderia cepacia complex</taxon>
    </lineage>
</organism>
<feature type="region of interest" description="Disordered" evidence="1">
    <location>
        <begin position="37"/>
        <end position="88"/>
    </location>
</feature>
<keyword evidence="3" id="KW-0378">Hydrolase</keyword>
<gene>
    <name evidence="3" type="ORF">I5589_12050</name>
</gene>
<feature type="compositionally biased region" description="Basic residues" evidence="1">
    <location>
        <begin position="76"/>
        <end position="88"/>
    </location>
</feature>
<dbReference type="InterPro" id="IPR028904">
    <property type="entry name" value="Tox-REase-5_dom"/>
</dbReference>
<evidence type="ECO:0000313" key="3">
    <source>
        <dbReference type="EMBL" id="MBJ9687815.1"/>
    </source>
</evidence>
<keyword evidence="4" id="KW-1185">Reference proteome</keyword>
<dbReference type="Pfam" id="PF15648">
    <property type="entry name" value="Tox-REase-5"/>
    <property type="match status" value="1"/>
</dbReference>
<dbReference type="GO" id="GO:0004519">
    <property type="term" value="F:endonuclease activity"/>
    <property type="evidence" value="ECO:0007669"/>
    <property type="project" value="UniProtKB-KW"/>
</dbReference>
<name>A0ABS1AUJ8_BURVI</name>
<keyword evidence="3" id="KW-0255">Endonuclease</keyword>
<evidence type="ECO:0000313" key="4">
    <source>
        <dbReference type="Proteomes" id="UP000808215"/>
    </source>
</evidence>
<comment type="caution">
    <text evidence="3">The sequence shown here is derived from an EMBL/GenBank/DDBJ whole genome shotgun (WGS) entry which is preliminary data.</text>
</comment>
<feature type="domain" description="Tox-REase-5" evidence="2">
    <location>
        <begin position="86"/>
        <end position="181"/>
    </location>
</feature>
<sequence>MAGLAVPVIEAAAAELGPVLVRAGVALLGGVGLAGTASLSSDTTKDESKAKTDTKAVPRTGEKCKKCPPEETGVAKNRKRGMSPRSRKYQGRITGRPYSIEGEWNEEWVWLGTEFDGFVPAECLLQEAKAHYAQFLQRNDEGEMKAQPWFEGYESLFRQLNTQAKKVNLNPPARLKWYFEEAELREYMLPALIENKVASVWQP</sequence>
<evidence type="ECO:0000259" key="2">
    <source>
        <dbReference type="Pfam" id="PF15648"/>
    </source>
</evidence>
<protein>
    <submittedName>
        <fullName evidence="3">Restriction endonuclease fold toxin 5 domain-containing protein</fullName>
    </submittedName>
</protein>
<keyword evidence="3" id="KW-0540">Nuclease</keyword>
<reference evidence="3 4" key="1">
    <citation type="submission" date="2020-11" db="EMBL/GenBank/DDBJ databases">
        <title>Enhanced detection system for hospital associated transmission using whole genome sequencing surveillance.</title>
        <authorList>
            <person name="Harrison L.H."/>
            <person name="Van Tyne D."/>
            <person name="Marsh J.W."/>
            <person name="Griffith M.P."/>
            <person name="Snyder D.J."/>
            <person name="Cooper V.S."/>
            <person name="Mustapha M."/>
        </authorList>
    </citation>
    <scope>NUCLEOTIDE SEQUENCE [LARGE SCALE GENOMIC DNA]</scope>
    <source>
        <strain evidence="3 4">BC00020</strain>
    </source>
</reference>
<dbReference type="Proteomes" id="UP000808215">
    <property type="component" value="Unassembled WGS sequence"/>
</dbReference>
<accession>A0ABS1AUJ8</accession>
<evidence type="ECO:0000256" key="1">
    <source>
        <dbReference type="SAM" id="MobiDB-lite"/>
    </source>
</evidence>